<evidence type="ECO:0000313" key="2">
    <source>
        <dbReference type="Proteomes" id="UP000516160"/>
    </source>
</evidence>
<proteinExistence type="predicted"/>
<name>A0A7G9W850_ALKCA</name>
<dbReference type="AlphaFoldDB" id="A0A7G9W850"/>
<dbReference type="EMBL" id="CP058559">
    <property type="protein sequence ID" value="QNO14862.1"/>
    <property type="molecule type" value="Genomic_DNA"/>
</dbReference>
<keyword evidence="2" id="KW-1185">Reference proteome</keyword>
<dbReference type="KEGG" id="acae:HYG86_08790"/>
<dbReference type="RefSeq" id="WP_213168914.1">
    <property type="nucleotide sequence ID" value="NZ_CP058559.1"/>
</dbReference>
<dbReference type="Proteomes" id="UP000516160">
    <property type="component" value="Chromosome"/>
</dbReference>
<dbReference type="InterPro" id="IPR007060">
    <property type="entry name" value="FtsL/DivIC"/>
</dbReference>
<reference evidence="1 2" key="1">
    <citation type="submission" date="2020-07" db="EMBL/GenBank/DDBJ databases">
        <title>Alkalicella. sp. LB2 genome.</title>
        <authorList>
            <person name="Postec A."/>
            <person name="Quemeneur M."/>
        </authorList>
    </citation>
    <scope>NUCLEOTIDE SEQUENCE [LARGE SCALE GENOMIC DNA]</scope>
    <source>
        <strain evidence="1 2">LB2</strain>
    </source>
</reference>
<gene>
    <name evidence="1" type="ORF">HYG86_08790</name>
</gene>
<sequence length="96" mass="11212">MEKISKFSTTGSKIRKLVLFAAITYAIILIINQQITLAKINEEMNSYKELITTINNENEEHTSTIEKLHDLDYIEIIARKELGLIREHEKIYIFSK</sequence>
<dbReference type="Pfam" id="PF04977">
    <property type="entry name" value="DivIC"/>
    <property type="match status" value="1"/>
</dbReference>
<protein>
    <submittedName>
        <fullName evidence="1">Septum formation initiator family protein</fullName>
    </submittedName>
</protein>
<organism evidence="1 2">
    <name type="scientific">Alkalicella caledoniensis</name>
    <dbReference type="NCBI Taxonomy" id="2731377"/>
    <lineage>
        <taxon>Bacteria</taxon>
        <taxon>Bacillati</taxon>
        <taxon>Bacillota</taxon>
        <taxon>Clostridia</taxon>
        <taxon>Eubacteriales</taxon>
        <taxon>Proteinivoracaceae</taxon>
        <taxon>Alkalicella</taxon>
    </lineage>
</organism>
<evidence type="ECO:0000313" key="1">
    <source>
        <dbReference type="EMBL" id="QNO14862.1"/>
    </source>
</evidence>
<accession>A0A7G9W850</accession>